<protein>
    <submittedName>
        <fullName evidence="3">Uncharacterized protein</fullName>
    </submittedName>
</protein>
<evidence type="ECO:0000256" key="2">
    <source>
        <dbReference type="SAM" id="Phobius"/>
    </source>
</evidence>
<gene>
    <name evidence="3" type="ORF">P0082_08835</name>
</gene>
<organism evidence="3 4">
    <name type="scientific">Candidatus Haliotispira prima</name>
    <dbReference type="NCBI Taxonomy" id="3034016"/>
    <lineage>
        <taxon>Bacteria</taxon>
        <taxon>Pseudomonadati</taxon>
        <taxon>Spirochaetota</taxon>
        <taxon>Spirochaetia</taxon>
        <taxon>Spirochaetales</taxon>
        <taxon>Spirochaetaceae</taxon>
        <taxon>Candidatus Haliotispira</taxon>
    </lineage>
</organism>
<feature type="transmembrane region" description="Helical" evidence="2">
    <location>
        <begin position="12"/>
        <end position="34"/>
    </location>
</feature>
<accession>A0ABY8MF36</accession>
<evidence type="ECO:0000313" key="4">
    <source>
        <dbReference type="Proteomes" id="UP001228690"/>
    </source>
</evidence>
<sequence length="90" mass="9965">MEYIQKGGIISIVLLVTLFITLSLALERCIYFWLTRTKKTHSKPDTASNSTADVSEKKSIHSQSARIAGLVSKTAYLPPAVRKDVLEKEG</sequence>
<keyword evidence="4" id="KW-1185">Reference proteome</keyword>
<dbReference type="RefSeq" id="WP_326926768.1">
    <property type="nucleotide sequence ID" value="NZ_CP123443.1"/>
</dbReference>
<keyword evidence="2" id="KW-1133">Transmembrane helix</keyword>
<dbReference type="Proteomes" id="UP001228690">
    <property type="component" value="Chromosome"/>
</dbReference>
<name>A0ABY8MF36_9SPIO</name>
<evidence type="ECO:0000256" key="1">
    <source>
        <dbReference type="SAM" id="MobiDB-lite"/>
    </source>
</evidence>
<evidence type="ECO:0000313" key="3">
    <source>
        <dbReference type="EMBL" id="WGK68582.1"/>
    </source>
</evidence>
<feature type="region of interest" description="Disordered" evidence="1">
    <location>
        <begin position="39"/>
        <end position="66"/>
    </location>
</feature>
<dbReference type="EMBL" id="CP123443">
    <property type="protein sequence ID" value="WGK68582.1"/>
    <property type="molecule type" value="Genomic_DNA"/>
</dbReference>
<keyword evidence="2" id="KW-0812">Transmembrane</keyword>
<keyword evidence="2" id="KW-0472">Membrane</keyword>
<proteinExistence type="predicted"/>
<reference evidence="3 4" key="1">
    <citation type="submission" date="2023-04" db="EMBL/GenBank/DDBJ databases">
        <title>Spirochaete genome identified in red abalone sample constitutes a novel genus.</title>
        <authorList>
            <person name="Sharma S.P."/>
            <person name="Purcell C.M."/>
            <person name="Hyde J.R."/>
            <person name="Severin A.J."/>
        </authorList>
    </citation>
    <scope>NUCLEOTIDE SEQUENCE [LARGE SCALE GENOMIC DNA]</scope>
    <source>
        <strain evidence="3 4">SP-2023</strain>
    </source>
</reference>